<accession>A0AA97FCG4</accession>
<feature type="transmembrane region" description="Helical" evidence="1">
    <location>
        <begin position="219"/>
        <end position="239"/>
    </location>
</feature>
<keyword evidence="1" id="KW-0812">Transmembrane</keyword>
<dbReference type="KEGG" id="mefw:F1737_02740"/>
<gene>
    <name evidence="2" type="ORF">F1737_02740</name>
</gene>
<feature type="transmembrane region" description="Helical" evidence="1">
    <location>
        <begin position="100"/>
        <end position="120"/>
    </location>
</feature>
<keyword evidence="1" id="KW-0472">Membrane</keyword>
<dbReference type="AlphaFoldDB" id="A0AA97FCG4"/>
<dbReference type="GO" id="GO:0016020">
    <property type="term" value="C:membrane"/>
    <property type="evidence" value="ECO:0007669"/>
    <property type="project" value="UniProtKB-SubCell"/>
</dbReference>
<dbReference type="PANTHER" id="PTHR31272">
    <property type="entry name" value="CYTOCHROME C-TYPE BIOGENESIS PROTEIN HI_1454-RELATED"/>
    <property type="match status" value="1"/>
</dbReference>
<dbReference type="PANTHER" id="PTHR31272:SF9">
    <property type="entry name" value="BLL1027 PROTEIN"/>
    <property type="match status" value="1"/>
</dbReference>
<feature type="transmembrane region" description="Helical" evidence="1">
    <location>
        <begin position="141"/>
        <end position="165"/>
    </location>
</feature>
<proteinExistence type="predicted"/>
<organism evidence="2 3">
    <name type="scientific">Methanochimaera problematica</name>
    <dbReference type="NCBI Taxonomy" id="2609417"/>
    <lineage>
        <taxon>Archaea</taxon>
        <taxon>Methanobacteriati</taxon>
        <taxon>Methanobacteriota</taxon>
        <taxon>Stenosarchaea group</taxon>
        <taxon>Methanomicrobia</taxon>
        <taxon>Methanomicrobiales</taxon>
        <taxon>Methanomicrobiaceae</taxon>
        <taxon>Methanochimaera</taxon>
    </lineage>
</organism>
<dbReference type="EMBL" id="CP043875">
    <property type="protein sequence ID" value="WOF15679.1"/>
    <property type="molecule type" value="Genomic_DNA"/>
</dbReference>
<evidence type="ECO:0000256" key="1">
    <source>
        <dbReference type="SAM" id="Phobius"/>
    </source>
</evidence>
<sequence length="240" mass="26039">MSKGCHHTGVFAIGLITNLWISFLSGLFAPLGAVCAIPLYPAFLVYLSNQTIKKSETKTHNIPEIYLGALVMAGVITSMFIFGLLIVSFFHLSIVFVLSYLSPVLFLILAVFSILLILDIDTGGIFPHFLIPKAKNPGLSAFLYGSFFGLIVLPCNPASLFVLFAVSSSTVGFLENLLNFIIYGAGMGLPLFILSALASGKQSGFTRGIIKWQTEIRRIAGILMLGVALYYLIFVFRIAG</sequence>
<evidence type="ECO:0000313" key="2">
    <source>
        <dbReference type="EMBL" id="WOF15679.1"/>
    </source>
</evidence>
<keyword evidence="1" id="KW-1133">Transmembrane helix</keyword>
<evidence type="ECO:0000313" key="3">
    <source>
        <dbReference type="Proteomes" id="UP001301797"/>
    </source>
</evidence>
<dbReference type="InterPro" id="IPR051790">
    <property type="entry name" value="Cytochrome_c-biogenesis_DsbD"/>
</dbReference>
<keyword evidence="3" id="KW-1185">Reference proteome</keyword>
<feature type="transmembrane region" description="Helical" evidence="1">
    <location>
        <begin position="67"/>
        <end position="94"/>
    </location>
</feature>
<reference evidence="2 3" key="1">
    <citation type="submission" date="2019-09" db="EMBL/GenBank/DDBJ databases">
        <title>The complete genome of Methanoplanus sp. FWC-SCC4.</title>
        <authorList>
            <person name="Chen S.-C."/>
            <person name="Zhou Y.-Z."/>
            <person name="Lai M.-C."/>
        </authorList>
    </citation>
    <scope>NUCLEOTIDE SEQUENCE [LARGE SCALE GENOMIC DNA]</scope>
    <source>
        <strain evidence="2 3">FWC-SCC4</strain>
    </source>
</reference>
<protein>
    <submittedName>
        <fullName evidence="2">Cytochrome C biogenesis protein</fullName>
    </submittedName>
</protein>
<dbReference type="GO" id="GO:0017004">
    <property type="term" value="P:cytochrome complex assembly"/>
    <property type="evidence" value="ECO:0007669"/>
    <property type="project" value="InterPro"/>
</dbReference>
<feature type="transmembrane region" description="Helical" evidence="1">
    <location>
        <begin position="20"/>
        <end position="47"/>
    </location>
</feature>
<feature type="transmembrane region" description="Helical" evidence="1">
    <location>
        <begin position="177"/>
        <end position="198"/>
    </location>
</feature>
<dbReference type="Proteomes" id="UP001301797">
    <property type="component" value="Chromosome"/>
</dbReference>
<name>A0AA97FCG4_9EURY</name>